<name>A0A2U1FSA2_9PORP</name>
<protein>
    <submittedName>
        <fullName evidence="1">Uncharacterized protein</fullName>
    </submittedName>
</protein>
<proteinExistence type="predicted"/>
<evidence type="ECO:0000313" key="2">
    <source>
        <dbReference type="Proteomes" id="UP000245462"/>
    </source>
</evidence>
<evidence type="ECO:0000313" key="1">
    <source>
        <dbReference type="EMBL" id="PVZ15081.1"/>
    </source>
</evidence>
<reference evidence="1 2" key="1">
    <citation type="submission" date="2018-04" db="EMBL/GenBank/DDBJ databases">
        <title>Genomic Encyclopedia of Type Strains, Phase IV (KMG-IV): sequencing the most valuable type-strain genomes for metagenomic binning, comparative biology and taxonomic classification.</title>
        <authorList>
            <person name="Goeker M."/>
        </authorList>
    </citation>
    <scope>NUCLEOTIDE SEQUENCE [LARGE SCALE GENOMIC DNA]</scope>
    <source>
        <strain evidence="1 2">DSM 28520</strain>
    </source>
</reference>
<accession>A0A2U1FSA2</accession>
<sequence>MERWIFSEKEQKISPQQTIARHSDTREKDTLLLVYQELTSH</sequence>
<gene>
    <name evidence="1" type="ORF">C7382_1017</name>
</gene>
<dbReference type="EMBL" id="QEKY01000001">
    <property type="protein sequence ID" value="PVZ15081.1"/>
    <property type="molecule type" value="Genomic_DNA"/>
</dbReference>
<keyword evidence="2" id="KW-1185">Reference proteome</keyword>
<dbReference type="Proteomes" id="UP000245462">
    <property type="component" value="Unassembled WGS sequence"/>
</dbReference>
<comment type="caution">
    <text evidence="1">The sequence shown here is derived from an EMBL/GenBank/DDBJ whole genome shotgun (WGS) entry which is preliminary data.</text>
</comment>
<organism evidence="1 2">
    <name type="scientific">Porphyromonas loveana</name>
    <dbReference type="NCBI Taxonomy" id="1884669"/>
    <lineage>
        <taxon>Bacteria</taxon>
        <taxon>Pseudomonadati</taxon>
        <taxon>Bacteroidota</taxon>
        <taxon>Bacteroidia</taxon>
        <taxon>Bacteroidales</taxon>
        <taxon>Porphyromonadaceae</taxon>
        <taxon>Porphyromonas</taxon>
    </lineage>
</organism>
<dbReference type="AlphaFoldDB" id="A0A2U1FSA2"/>